<gene>
    <name evidence="1" type="ORF">KBY27_10530</name>
</gene>
<evidence type="ECO:0000313" key="1">
    <source>
        <dbReference type="EMBL" id="MCE8537896.1"/>
    </source>
</evidence>
<protein>
    <submittedName>
        <fullName evidence="1">Transposase</fullName>
    </submittedName>
</protein>
<name>A0A9Q3WKT5_9RHOB</name>
<proteinExistence type="predicted"/>
<dbReference type="AlphaFoldDB" id="A0A9Q3WKT5"/>
<sequence>MSEIEITTDGGRRRRCSAAEKLRIVGETPVRRGSISAVARRNGVAPHLLCIVGANSCWKEAVSS</sequence>
<evidence type="ECO:0000313" key="2">
    <source>
        <dbReference type="Proteomes" id="UP000813672"/>
    </source>
</evidence>
<dbReference type="Proteomes" id="UP000813672">
    <property type="component" value="Unassembled WGS sequence"/>
</dbReference>
<organism evidence="1 2">
    <name type="scientific">Ruegeria pomeroyi</name>
    <dbReference type="NCBI Taxonomy" id="89184"/>
    <lineage>
        <taxon>Bacteria</taxon>
        <taxon>Pseudomonadati</taxon>
        <taxon>Pseudomonadota</taxon>
        <taxon>Alphaproteobacteria</taxon>
        <taxon>Rhodobacterales</taxon>
        <taxon>Roseobacteraceae</taxon>
        <taxon>Ruegeria</taxon>
    </lineage>
</organism>
<accession>A0A9Q3WKT5</accession>
<reference evidence="1" key="1">
    <citation type="journal article" date="2021" name="Environ. Microbiol.">
        <title>Cryptic niche differentiation of novel sediment ecotypes of Rugeria pomeroyi correlates with nitrate respiration.</title>
        <authorList>
            <person name="Lin X."/>
            <person name="McNichol J."/>
            <person name="Chu X."/>
            <person name="Qian Y."/>
            <person name="Luo H."/>
        </authorList>
    </citation>
    <scope>NUCLEOTIDE SEQUENCE</scope>
    <source>
        <strain evidence="1">SZCCDBB064</strain>
    </source>
</reference>
<comment type="caution">
    <text evidence="1">The sequence shown here is derived from an EMBL/GenBank/DDBJ whole genome shotgun (WGS) entry which is preliminary data.</text>
</comment>
<dbReference type="EMBL" id="JAGQAF010000005">
    <property type="protein sequence ID" value="MCE8537896.1"/>
    <property type="molecule type" value="Genomic_DNA"/>
</dbReference>